<keyword evidence="3" id="KW-1185">Reference proteome</keyword>
<sequence length="161" mass="18864">MTNVPTLSSILNRPAEEFVNDPDVERLWAIKAVEQMTVYFNLIKSVPTKELRLTPNDDLIYTKFREQFPDFNVQIIDIEALKSDEAKAKWRPFCNQFENLVQDFNFATFVRLDCSSNYDENNSCIVPRIQFLAIEVARNREGYNEMLKQKFNNLNKQNGQS</sequence>
<dbReference type="Gene3D" id="1.10.3560.10">
    <property type="entry name" value="yst0336 like domain"/>
    <property type="match status" value="1"/>
</dbReference>
<dbReference type="Proteomes" id="UP000285301">
    <property type="component" value="Unassembled WGS sequence"/>
</dbReference>
<evidence type="ECO:0000259" key="1">
    <source>
        <dbReference type="Pfam" id="PF04669"/>
    </source>
</evidence>
<dbReference type="GO" id="GO:0005737">
    <property type="term" value="C:cytoplasm"/>
    <property type="evidence" value="ECO:0007669"/>
    <property type="project" value="TreeGrafter"/>
</dbReference>
<gene>
    <name evidence="2" type="ORF">B4U79_01652</name>
</gene>
<dbReference type="InterPro" id="IPR021148">
    <property type="entry name" value="Polysacc_synth_dom"/>
</dbReference>
<feature type="domain" description="Polysaccharide biosynthesis" evidence="1">
    <location>
        <begin position="24"/>
        <end position="148"/>
    </location>
</feature>
<organism evidence="2 3">
    <name type="scientific">Dinothrombium tinctorium</name>
    <dbReference type="NCBI Taxonomy" id="1965070"/>
    <lineage>
        <taxon>Eukaryota</taxon>
        <taxon>Metazoa</taxon>
        <taxon>Ecdysozoa</taxon>
        <taxon>Arthropoda</taxon>
        <taxon>Chelicerata</taxon>
        <taxon>Arachnida</taxon>
        <taxon>Acari</taxon>
        <taxon>Acariformes</taxon>
        <taxon>Trombidiformes</taxon>
        <taxon>Prostigmata</taxon>
        <taxon>Anystina</taxon>
        <taxon>Parasitengona</taxon>
        <taxon>Trombidioidea</taxon>
        <taxon>Trombidiidae</taxon>
        <taxon>Dinothrombium</taxon>
    </lineage>
</organism>
<dbReference type="STRING" id="1965070.A0A3S4Q938"/>
<dbReference type="PANTHER" id="PTHR13410:SF9">
    <property type="entry name" value="PROTEIN PBDC1"/>
    <property type="match status" value="1"/>
</dbReference>
<dbReference type="Pfam" id="PF04669">
    <property type="entry name" value="PBDC1"/>
    <property type="match status" value="1"/>
</dbReference>
<accession>A0A3S4Q938</accession>
<name>A0A3S4Q938_9ACAR</name>
<evidence type="ECO:0000313" key="2">
    <source>
        <dbReference type="EMBL" id="RWS00422.1"/>
    </source>
</evidence>
<dbReference type="AlphaFoldDB" id="A0A3S4Q938"/>
<protein>
    <submittedName>
        <fullName evidence="2">Protein PBDC1-like protein</fullName>
    </submittedName>
</protein>
<dbReference type="OrthoDB" id="10248897at2759"/>
<evidence type="ECO:0000313" key="3">
    <source>
        <dbReference type="Proteomes" id="UP000285301"/>
    </source>
</evidence>
<reference evidence="2 3" key="1">
    <citation type="journal article" date="2018" name="Gigascience">
        <title>Genomes of trombidid mites reveal novel predicted allergens and laterally-transferred genes associated with secondary metabolism.</title>
        <authorList>
            <person name="Dong X."/>
            <person name="Chaisiri K."/>
            <person name="Xia D."/>
            <person name="Armstrong S.D."/>
            <person name="Fang Y."/>
            <person name="Donnelly M.J."/>
            <person name="Kadowaki T."/>
            <person name="McGarry J.W."/>
            <person name="Darby A.C."/>
            <person name="Makepeace B.L."/>
        </authorList>
    </citation>
    <scope>NUCLEOTIDE SEQUENCE [LARGE SCALE GENOMIC DNA]</scope>
    <source>
        <strain evidence="2">UoL-WK</strain>
    </source>
</reference>
<dbReference type="EMBL" id="NCKU01011485">
    <property type="protein sequence ID" value="RWS00422.1"/>
    <property type="molecule type" value="Genomic_DNA"/>
</dbReference>
<dbReference type="PANTHER" id="PTHR13410">
    <property type="entry name" value="PROTEIN PBDC1"/>
    <property type="match status" value="1"/>
</dbReference>
<dbReference type="InterPro" id="IPR008476">
    <property type="entry name" value="PBDC1_metazoa/fungi"/>
</dbReference>
<comment type="caution">
    <text evidence="2">The sequence shown here is derived from an EMBL/GenBank/DDBJ whole genome shotgun (WGS) entry which is preliminary data.</text>
</comment>
<dbReference type="InterPro" id="IPR023139">
    <property type="entry name" value="PBDC1-like_dom_sf"/>
</dbReference>
<proteinExistence type="predicted"/>